<dbReference type="Proteomes" id="UP001287286">
    <property type="component" value="Unassembled WGS sequence"/>
</dbReference>
<evidence type="ECO:0000313" key="3">
    <source>
        <dbReference type="Proteomes" id="UP001287286"/>
    </source>
</evidence>
<sequence>MFFHQQGMNWSCYGSSTCWKSIDGGYCPPTSKQPGRPKEIDRLTAPNPRVGGGGNRQGIHSSSLLTPGVGAPPPVLLLLLLLRRYRPRCDIGNHGRTAARPRTHASQALGPPSPNPQSPSILLTSAPAEGAAAARARLRSNCLICCCSSYTLPDRPAQSAECVQNGLA</sequence>
<proteinExistence type="predicted"/>
<evidence type="ECO:0000256" key="1">
    <source>
        <dbReference type="SAM" id="MobiDB-lite"/>
    </source>
</evidence>
<keyword evidence="3" id="KW-1185">Reference proteome</keyword>
<feature type="region of interest" description="Disordered" evidence="1">
    <location>
        <begin position="29"/>
        <end position="66"/>
    </location>
</feature>
<evidence type="ECO:0000313" key="2">
    <source>
        <dbReference type="EMBL" id="KAK4095072.1"/>
    </source>
</evidence>
<reference evidence="2 3" key="1">
    <citation type="journal article" date="2024" name="Microbiol. Resour. Announc.">
        <title>Genome annotations for the ascomycete fungi Trichoderma harzianum, Trichoderma aggressivum, and Purpureocillium lilacinum.</title>
        <authorList>
            <person name="Beijen E.P.W."/>
            <person name="Ohm R.A."/>
        </authorList>
    </citation>
    <scope>NUCLEOTIDE SEQUENCE [LARGE SCALE GENOMIC DNA]</scope>
    <source>
        <strain evidence="2 3">CBS 150709</strain>
    </source>
</reference>
<organism evidence="2 3">
    <name type="scientific">Purpureocillium lilacinum</name>
    <name type="common">Paecilomyces lilacinus</name>
    <dbReference type="NCBI Taxonomy" id="33203"/>
    <lineage>
        <taxon>Eukaryota</taxon>
        <taxon>Fungi</taxon>
        <taxon>Dikarya</taxon>
        <taxon>Ascomycota</taxon>
        <taxon>Pezizomycotina</taxon>
        <taxon>Sordariomycetes</taxon>
        <taxon>Hypocreomycetidae</taxon>
        <taxon>Hypocreales</taxon>
        <taxon>Ophiocordycipitaceae</taxon>
        <taxon>Purpureocillium</taxon>
    </lineage>
</organism>
<dbReference type="EMBL" id="JAWRVI010000002">
    <property type="protein sequence ID" value="KAK4095072.1"/>
    <property type="molecule type" value="Genomic_DNA"/>
</dbReference>
<feature type="region of interest" description="Disordered" evidence="1">
    <location>
        <begin position="92"/>
        <end position="122"/>
    </location>
</feature>
<accession>A0ABR0CFR2</accession>
<comment type="caution">
    <text evidence="2">The sequence shown here is derived from an EMBL/GenBank/DDBJ whole genome shotgun (WGS) entry which is preliminary data.</text>
</comment>
<protein>
    <submittedName>
        <fullName evidence="2">Uncharacterized protein</fullName>
    </submittedName>
</protein>
<name>A0ABR0CFR2_PURLI</name>
<gene>
    <name evidence="2" type="ORF">Purlil1_768</name>
</gene>